<dbReference type="CDD" id="cd02440">
    <property type="entry name" value="AdoMet_MTases"/>
    <property type="match status" value="1"/>
</dbReference>
<name>A0A1G7BA21_9ACTN</name>
<keyword evidence="2" id="KW-0808">Transferase</keyword>
<dbReference type="AlphaFoldDB" id="A0A1G7BA21"/>
<evidence type="ECO:0000313" key="3">
    <source>
        <dbReference type="Proteomes" id="UP000199034"/>
    </source>
</evidence>
<sequence length="281" mass="29404">MSNDGMRSTWTDVGAGWVEQEQTFDAAFAPITTALLAAAAIEPGHRVLDVGCGSGTLLEAAAASGATPVGVDISPTMVEAARRRVPVAEVLLADAQSTDLLAAAPGPAFDRVVSRFGVMFFADPVEAFTRIRTAAAPGGRLAFVCWRGDAENPIFTRGTEVLTRRLPPVERDPDGAPGPRAFADPDRVRTVLADAGWDRVAVKALDVALDYSTATSDGVEERLATILATGTGRDARARLEPELGAAAWTALLDEVRAELRATLVDGALQLPAATWLVTASA</sequence>
<dbReference type="RefSeq" id="WP_170867234.1">
    <property type="nucleotide sequence ID" value="NZ_FMZM01000017.1"/>
</dbReference>
<evidence type="ECO:0000313" key="2">
    <source>
        <dbReference type="EMBL" id="SDE23095.1"/>
    </source>
</evidence>
<dbReference type="PANTHER" id="PTHR43861:SF1">
    <property type="entry name" value="TRANS-ACONITATE 2-METHYLTRANSFERASE"/>
    <property type="match status" value="1"/>
</dbReference>
<accession>A0A1G7BA21</accession>
<keyword evidence="2" id="KW-0830">Ubiquinone</keyword>
<dbReference type="Pfam" id="PF08241">
    <property type="entry name" value="Methyltransf_11"/>
    <property type="match status" value="1"/>
</dbReference>
<keyword evidence="3" id="KW-1185">Reference proteome</keyword>
<gene>
    <name evidence="2" type="ORF">SAMN05421872_11767</name>
</gene>
<proteinExistence type="predicted"/>
<evidence type="ECO:0000259" key="1">
    <source>
        <dbReference type="Pfam" id="PF08241"/>
    </source>
</evidence>
<dbReference type="SUPFAM" id="SSF53335">
    <property type="entry name" value="S-adenosyl-L-methionine-dependent methyltransferases"/>
    <property type="match status" value="1"/>
</dbReference>
<dbReference type="GO" id="GO:0032259">
    <property type="term" value="P:methylation"/>
    <property type="evidence" value="ECO:0007669"/>
    <property type="project" value="UniProtKB-KW"/>
</dbReference>
<dbReference type="EMBL" id="FMZM01000017">
    <property type="protein sequence ID" value="SDE23095.1"/>
    <property type="molecule type" value="Genomic_DNA"/>
</dbReference>
<dbReference type="STRING" id="1045774.SAMN05421872_11767"/>
<dbReference type="InterPro" id="IPR029063">
    <property type="entry name" value="SAM-dependent_MTases_sf"/>
</dbReference>
<dbReference type="Proteomes" id="UP000199034">
    <property type="component" value="Unassembled WGS sequence"/>
</dbReference>
<dbReference type="InterPro" id="IPR013216">
    <property type="entry name" value="Methyltransf_11"/>
</dbReference>
<dbReference type="PANTHER" id="PTHR43861">
    <property type="entry name" value="TRANS-ACONITATE 2-METHYLTRANSFERASE-RELATED"/>
    <property type="match status" value="1"/>
</dbReference>
<feature type="domain" description="Methyltransferase type 11" evidence="1">
    <location>
        <begin position="48"/>
        <end position="143"/>
    </location>
</feature>
<reference evidence="2 3" key="1">
    <citation type="submission" date="2016-10" db="EMBL/GenBank/DDBJ databases">
        <authorList>
            <person name="de Groot N.N."/>
        </authorList>
    </citation>
    <scope>NUCLEOTIDE SEQUENCE [LARGE SCALE GENOMIC DNA]</scope>
    <source>
        <strain evidence="2 3">CGMCC 4.6858</strain>
    </source>
</reference>
<keyword evidence="2" id="KW-0489">Methyltransferase</keyword>
<dbReference type="Gene3D" id="3.40.50.150">
    <property type="entry name" value="Vaccinia Virus protein VP39"/>
    <property type="match status" value="1"/>
</dbReference>
<organism evidence="2 3">
    <name type="scientific">Nocardioides lianchengensis</name>
    <dbReference type="NCBI Taxonomy" id="1045774"/>
    <lineage>
        <taxon>Bacteria</taxon>
        <taxon>Bacillati</taxon>
        <taxon>Actinomycetota</taxon>
        <taxon>Actinomycetes</taxon>
        <taxon>Propionibacteriales</taxon>
        <taxon>Nocardioidaceae</taxon>
        <taxon>Nocardioides</taxon>
    </lineage>
</organism>
<protein>
    <submittedName>
        <fullName evidence="2">Ubiquinone/menaquinone biosynthesis C-methylase UbiE</fullName>
    </submittedName>
</protein>
<dbReference type="GO" id="GO:0008757">
    <property type="term" value="F:S-adenosylmethionine-dependent methyltransferase activity"/>
    <property type="evidence" value="ECO:0007669"/>
    <property type="project" value="InterPro"/>
</dbReference>